<feature type="transmembrane region" description="Helical" evidence="5">
    <location>
        <begin position="24"/>
        <end position="51"/>
    </location>
</feature>
<organism evidence="7 8">
    <name type="scientific">Leptolyngbya cf. ectocarpi LEGE 11479</name>
    <dbReference type="NCBI Taxonomy" id="1828722"/>
    <lineage>
        <taxon>Bacteria</taxon>
        <taxon>Bacillati</taxon>
        <taxon>Cyanobacteriota</taxon>
        <taxon>Cyanophyceae</taxon>
        <taxon>Leptolyngbyales</taxon>
        <taxon>Leptolyngbyaceae</taxon>
        <taxon>Leptolyngbya group</taxon>
        <taxon>Leptolyngbya</taxon>
    </lineage>
</organism>
<keyword evidence="2 5" id="KW-0812">Transmembrane</keyword>
<feature type="domain" description="O-antigen ligase-related" evidence="6">
    <location>
        <begin position="216"/>
        <end position="350"/>
    </location>
</feature>
<dbReference type="EMBL" id="JADEXP010000314">
    <property type="protein sequence ID" value="MBE9069723.1"/>
    <property type="molecule type" value="Genomic_DNA"/>
</dbReference>
<dbReference type="AlphaFoldDB" id="A0A928ZYH8"/>
<evidence type="ECO:0000256" key="3">
    <source>
        <dbReference type="ARBA" id="ARBA00022989"/>
    </source>
</evidence>
<keyword evidence="3 5" id="KW-1133">Transmembrane helix</keyword>
<evidence type="ECO:0000256" key="1">
    <source>
        <dbReference type="ARBA" id="ARBA00004141"/>
    </source>
</evidence>
<evidence type="ECO:0000259" key="6">
    <source>
        <dbReference type="Pfam" id="PF04932"/>
    </source>
</evidence>
<dbReference type="InterPro" id="IPR051533">
    <property type="entry name" value="WaaL-like"/>
</dbReference>
<feature type="transmembrane region" description="Helical" evidence="5">
    <location>
        <begin position="179"/>
        <end position="197"/>
    </location>
</feature>
<feature type="transmembrane region" description="Helical" evidence="5">
    <location>
        <begin position="90"/>
        <end position="108"/>
    </location>
</feature>
<feature type="transmembrane region" description="Helical" evidence="5">
    <location>
        <begin position="63"/>
        <end position="84"/>
    </location>
</feature>
<protein>
    <submittedName>
        <fullName evidence="7">O-antigen ligase family protein</fullName>
    </submittedName>
</protein>
<reference evidence="7" key="1">
    <citation type="submission" date="2020-10" db="EMBL/GenBank/DDBJ databases">
        <authorList>
            <person name="Castelo-Branco R."/>
            <person name="Eusebio N."/>
            <person name="Adriana R."/>
            <person name="Vieira A."/>
            <person name="Brugerolle De Fraissinette N."/>
            <person name="Rezende De Castro R."/>
            <person name="Schneider M.P."/>
            <person name="Vasconcelos V."/>
            <person name="Leao P.N."/>
        </authorList>
    </citation>
    <scope>NUCLEOTIDE SEQUENCE</scope>
    <source>
        <strain evidence="7">LEGE 11479</strain>
    </source>
</reference>
<feature type="transmembrane region" description="Helical" evidence="5">
    <location>
        <begin position="333"/>
        <end position="353"/>
    </location>
</feature>
<feature type="transmembrane region" description="Helical" evidence="5">
    <location>
        <begin position="400"/>
        <end position="418"/>
    </location>
</feature>
<name>A0A928ZYH8_LEPEC</name>
<comment type="subcellular location">
    <subcellularLocation>
        <location evidence="1">Membrane</location>
        <topology evidence="1">Multi-pass membrane protein</topology>
    </subcellularLocation>
</comment>
<dbReference type="Proteomes" id="UP000615026">
    <property type="component" value="Unassembled WGS sequence"/>
</dbReference>
<dbReference type="Pfam" id="PF04932">
    <property type="entry name" value="Wzy_C"/>
    <property type="match status" value="1"/>
</dbReference>
<feature type="transmembrane region" description="Helical" evidence="5">
    <location>
        <begin position="209"/>
        <end position="225"/>
    </location>
</feature>
<evidence type="ECO:0000256" key="4">
    <source>
        <dbReference type="ARBA" id="ARBA00023136"/>
    </source>
</evidence>
<sequence>MRINSTRSTEKFLAIVRSGPGYDWLWLGALVVLPFASYLGLAILVALMLTALWQRFHTIARTLWQMGYGLLTLGLIISACLAVNRGDAWLQLANFLPYFLLVGVLTTAPRFRPPSMTLTTIAQALVLGSLPFSVAALVEYIVRFPNIAERVSDWSIFRWVFDVSFAGHRAHGGLSHPNILSNYLIIVLGLGLGLLVGHLRLGLKQSSELTATLAIATSLAGLGIFCTSSRNGLITAVFLLLVAGYWVRRYRWVWTVGFIILSALATGLLFMGFGGRAVNLNLFIQDPRIAAWQIALDLIQQRPLVGWGLGGFSHQYVPFSVTDHERLFHPHNLWLYLAGDTGIPTMVLFCWVVGRTYAAGICRLIVANDSPVLLSYILAFTGCMLFSLFDVTLFDARINVLSWFLLAGIGVLTSKNYSNAWVRHG</sequence>
<evidence type="ECO:0000256" key="5">
    <source>
        <dbReference type="SAM" id="Phobius"/>
    </source>
</evidence>
<keyword evidence="4 5" id="KW-0472">Membrane</keyword>
<dbReference type="PANTHER" id="PTHR37422:SF13">
    <property type="entry name" value="LIPOPOLYSACCHARIDE BIOSYNTHESIS PROTEIN PA4999-RELATED"/>
    <property type="match status" value="1"/>
</dbReference>
<evidence type="ECO:0000313" key="7">
    <source>
        <dbReference type="EMBL" id="MBE9069723.1"/>
    </source>
</evidence>
<dbReference type="InterPro" id="IPR007016">
    <property type="entry name" value="O-antigen_ligase-rel_domated"/>
</dbReference>
<keyword evidence="8" id="KW-1185">Reference proteome</keyword>
<dbReference type="RefSeq" id="WP_193995611.1">
    <property type="nucleotide sequence ID" value="NZ_JADEXP010000314.1"/>
</dbReference>
<evidence type="ECO:0000313" key="8">
    <source>
        <dbReference type="Proteomes" id="UP000615026"/>
    </source>
</evidence>
<feature type="transmembrane region" description="Helical" evidence="5">
    <location>
        <begin position="120"/>
        <end position="142"/>
    </location>
</feature>
<dbReference type="PANTHER" id="PTHR37422">
    <property type="entry name" value="TEICHURONIC ACID BIOSYNTHESIS PROTEIN TUAE"/>
    <property type="match status" value="1"/>
</dbReference>
<gene>
    <name evidence="7" type="ORF">IQ260_24060</name>
</gene>
<dbReference type="GO" id="GO:0016874">
    <property type="term" value="F:ligase activity"/>
    <property type="evidence" value="ECO:0007669"/>
    <property type="project" value="UniProtKB-KW"/>
</dbReference>
<feature type="transmembrane region" description="Helical" evidence="5">
    <location>
        <begin position="373"/>
        <end position="394"/>
    </location>
</feature>
<keyword evidence="7" id="KW-0436">Ligase</keyword>
<proteinExistence type="predicted"/>
<evidence type="ECO:0000256" key="2">
    <source>
        <dbReference type="ARBA" id="ARBA00022692"/>
    </source>
</evidence>
<accession>A0A928ZYH8</accession>
<comment type="caution">
    <text evidence="7">The sequence shown here is derived from an EMBL/GenBank/DDBJ whole genome shotgun (WGS) entry which is preliminary data.</text>
</comment>
<dbReference type="GO" id="GO:0016020">
    <property type="term" value="C:membrane"/>
    <property type="evidence" value="ECO:0007669"/>
    <property type="project" value="UniProtKB-SubCell"/>
</dbReference>
<feature type="transmembrane region" description="Helical" evidence="5">
    <location>
        <begin position="252"/>
        <end position="273"/>
    </location>
</feature>